<feature type="domain" description="Outer membrane protein beta-barrel" evidence="12">
    <location>
        <begin position="420"/>
        <end position="843"/>
    </location>
</feature>
<evidence type="ECO:0000256" key="9">
    <source>
        <dbReference type="SAM" id="MobiDB-lite"/>
    </source>
</evidence>
<dbReference type="Pfam" id="PF13620">
    <property type="entry name" value="CarboxypepD_reg"/>
    <property type="match status" value="1"/>
</dbReference>
<dbReference type="InterPro" id="IPR039426">
    <property type="entry name" value="TonB-dep_rcpt-like"/>
</dbReference>
<dbReference type="Gene3D" id="2.40.170.20">
    <property type="entry name" value="TonB-dependent receptor, beta-barrel domain"/>
    <property type="match status" value="1"/>
</dbReference>
<keyword evidence="13" id="KW-0675">Receptor</keyword>
<evidence type="ECO:0000256" key="7">
    <source>
        <dbReference type="ARBA" id="ARBA00023237"/>
    </source>
</evidence>
<keyword evidence="3 8" id="KW-1134">Transmembrane beta strand</keyword>
<dbReference type="InterPro" id="IPR008969">
    <property type="entry name" value="CarboxyPept-like_regulatory"/>
</dbReference>
<keyword evidence="6 8" id="KW-0472">Membrane</keyword>
<evidence type="ECO:0000313" key="14">
    <source>
        <dbReference type="Proteomes" id="UP001597116"/>
    </source>
</evidence>
<dbReference type="InterPro" id="IPR036942">
    <property type="entry name" value="Beta-barrel_TonB_sf"/>
</dbReference>
<dbReference type="Gene3D" id="2.170.130.10">
    <property type="entry name" value="TonB-dependent receptor, plug domain"/>
    <property type="match status" value="1"/>
</dbReference>
<keyword evidence="5 10" id="KW-0732">Signal</keyword>
<dbReference type="RefSeq" id="WP_265989332.1">
    <property type="nucleotide sequence ID" value="NZ_CP110973.1"/>
</dbReference>
<evidence type="ECO:0000256" key="6">
    <source>
        <dbReference type="ARBA" id="ARBA00023136"/>
    </source>
</evidence>
<dbReference type="Pfam" id="PF14905">
    <property type="entry name" value="OMP_b-brl_3"/>
    <property type="match status" value="1"/>
</dbReference>
<evidence type="ECO:0000256" key="2">
    <source>
        <dbReference type="ARBA" id="ARBA00022448"/>
    </source>
</evidence>
<evidence type="ECO:0000256" key="10">
    <source>
        <dbReference type="SAM" id="SignalP"/>
    </source>
</evidence>
<dbReference type="InterPro" id="IPR041700">
    <property type="entry name" value="OMP_b-brl_3"/>
</dbReference>
<dbReference type="InterPro" id="IPR037066">
    <property type="entry name" value="Plug_dom_sf"/>
</dbReference>
<dbReference type="Proteomes" id="UP001597116">
    <property type="component" value="Unassembled WGS sequence"/>
</dbReference>
<dbReference type="SUPFAM" id="SSF49464">
    <property type="entry name" value="Carboxypeptidase regulatory domain-like"/>
    <property type="match status" value="1"/>
</dbReference>
<evidence type="ECO:0000256" key="1">
    <source>
        <dbReference type="ARBA" id="ARBA00004571"/>
    </source>
</evidence>
<feature type="chain" id="PRO_5046440149" evidence="10">
    <location>
        <begin position="23"/>
        <end position="899"/>
    </location>
</feature>
<evidence type="ECO:0000259" key="11">
    <source>
        <dbReference type="Pfam" id="PF07715"/>
    </source>
</evidence>
<dbReference type="PROSITE" id="PS52016">
    <property type="entry name" value="TONB_DEPENDENT_REC_3"/>
    <property type="match status" value="1"/>
</dbReference>
<sequence length="899" mass="98130">MSKFSFSLFLGILNLIVVQSFAQFPGGGGGFGGPGRFSQPGQRDNQKEKTFIPGTAEDDKPRGNGKINGFLMDSTSNQPVEFATVALIDNKTGKPIDGTTADGKGKFSLNRLAPGEYRLQYSFLGYQNKTSNLFTIEKGSDISMGIVKLSQDVRTLNEVVVTGQAALIEEKVDRLVYNAEKDITSKGGDAADIMRKVPMLSVDLDGNVSLRGSSNVRVLINNKPSTIIASSVADALKQIPADMIKSVEVITSPSAKYDAEGSAGIINIITKKNTLQGGTLNVDMGTGNRSSNLNLNASYRQGKMGFNLGGFGRAMYNVRGAFNNTQTTVGPTGNTTTIQTADTRQNGMFGNYQFGWDYDIDKNTSLSATVRYGLRNMINYQDNLQTVSYINQLVTQSGRNVASKNLSGTVDANVSYSKTYKPNQELSVLGLYSRNNNTNNFVTELLNGTDMHTVMSRQRNDNLSYNQESTLQVDYQTPIKRNQLLEFGGKGIFRKMNSDYQFYTTAGDNENYELSPIQPSNGLNYDQNITALYAAYTLSTKTKWTLKAGGRYEYTFINARFENNSEQQTGDVRDIPDYGVFVPSVNISKGIKGGKIIKLAYNRRIQRPGIQSLNPNINAANPLNISQGNPNLSPEYTDNVELGLSGQIKKFYLNATLFARITDNSIMSLRDTATRNIGTETNPNFQTVVSTTTQNIGTERAYGVNVFTNVTLFSIWQLGGGFDLYHAYLTNNNASALYGASNSGWVLGGRLFTSITLKNGWGIQGFGGGRGRQLNLQGYQGSFAFYNLGVKKDFNNKRGSIGIGAENFFNHPFKVRSETISPLVSQRSVNSMYNAGVRVNFSYRLGKMSMDGSGFSLGRRKKSINNDDQKSGGDDNGGGVQQAQPASGGAQGGSRPRQR</sequence>
<dbReference type="InterPro" id="IPR012910">
    <property type="entry name" value="Plug_dom"/>
</dbReference>
<name>A0ABW3Q5Z4_9BACT</name>
<keyword evidence="4 8" id="KW-0812">Transmembrane</keyword>
<comment type="similarity">
    <text evidence="8">Belongs to the TonB-dependent receptor family.</text>
</comment>
<evidence type="ECO:0000256" key="5">
    <source>
        <dbReference type="ARBA" id="ARBA00022729"/>
    </source>
</evidence>
<dbReference type="SUPFAM" id="SSF56935">
    <property type="entry name" value="Porins"/>
    <property type="match status" value="1"/>
</dbReference>
<keyword evidence="14" id="KW-1185">Reference proteome</keyword>
<dbReference type="Pfam" id="PF07715">
    <property type="entry name" value="Plug"/>
    <property type="match status" value="1"/>
</dbReference>
<evidence type="ECO:0000259" key="12">
    <source>
        <dbReference type="Pfam" id="PF14905"/>
    </source>
</evidence>
<feature type="domain" description="TonB-dependent receptor plug" evidence="11">
    <location>
        <begin position="180"/>
        <end position="265"/>
    </location>
</feature>
<feature type="signal peptide" evidence="10">
    <location>
        <begin position="1"/>
        <end position="22"/>
    </location>
</feature>
<accession>A0ABW3Q5Z4</accession>
<dbReference type="Gene3D" id="2.60.40.1120">
    <property type="entry name" value="Carboxypeptidase-like, regulatory domain"/>
    <property type="match status" value="1"/>
</dbReference>
<dbReference type="PANTHER" id="PTHR30069">
    <property type="entry name" value="TONB-DEPENDENT OUTER MEMBRANE RECEPTOR"/>
    <property type="match status" value="1"/>
</dbReference>
<feature type="region of interest" description="Disordered" evidence="9">
    <location>
        <begin position="854"/>
        <end position="899"/>
    </location>
</feature>
<comment type="caution">
    <text evidence="13">The sequence shown here is derived from an EMBL/GenBank/DDBJ whole genome shotgun (WGS) entry which is preliminary data.</text>
</comment>
<proteinExistence type="inferred from homology"/>
<dbReference type="PANTHER" id="PTHR30069:SF29">
    <property type="entry name" value="HEMOGLOBIN AND HEMOGLOBIN-HAPTOGLOBIN-BINDING PROTEIN 1-RELATED"/>
    <property type="match status" value="1"/>
</dbReference>
<organism evidence="13 14">
    <name type="scientific">Larkinella insperata</name>
    <dbReference type="NCBI Taxonomy" id="332158"/>
    <lineage>
        <taxon>Bacteria</taxon>
        <taxon>Pseudomonadati</taxon>
        <taxon>Bacteroidota</taxon>
        <taxon>Cytophagia</taxon>
        <taxon>Cytophagales</taxon>
        <taxon>Spirosomataceae</taxon>
        <taxon>Larkinella</taxon>
    </lineage>
</organism>
<keyword evidence="7 8" id="KW-0998">Cell outer membrane</keyword>
<comment type="subcellular location">
    <subcellularLocation>
        <location evidence="1 8">Cell outer membrane</location>
        <topology evidence="1 8">Multi-pass membrane protein</topology>
    </subcellularLocation>
</comment>
<evidence type="ECO:0000256" key="4">
    <source>
        <dbReference type="ARBA" id="ARBA00022692"/>
    </source>
</evidence>
<evidence type="ECO:0000256" key="3">
    <source>
        <dbReference type="ARBA" id="ARBA00022452"/>
    </source>
</evidence>
<keyword evidence="2 8" id="KW-0813">Transport</keyword>
<evidence type="ECO:0000313" key="13">
    <source>
        <dbReference type="EMBL" id="MFD1140591.1"/>
    </source>
</evidence>
<protein>
    <submittedName>
        <fullName evidence="13">TonB-dependent receptor domain-containing protein</fullName>
    </submittedName>
</protein>
<dbReference type="EMBL" id="JBHTLP010000002">
    <property type="protein sequence ID" value="MFD1140591.1"/>
    <property type="molecule type" value="Genomic_DNA"/>
</dbReference>
<gene>
    <name evidence="13" type="ORF">ACFQ4C_05715</name>
</gene>
<evidence type="ECO:0000256" key="8">
    <source>
        <dbReference type="PROSITE-ProRule" id="PRU01360"/>
    </source>
</evidence>
<feature type="compositionally biased region" description="Basic and acidic residues" evidence="9">
    <location>
        <begin position="864"/>
        <end position="873"/>
    </location>
</feature>
<feature type="region of interest" description="Disordered" evidence="9">
    <location>
        <begin position="29"/>
        <end position="66"/>
    </location>
</feature>
<reference evidence="14" key="1">
    <citation type="journal article" date="2019" name="Int. J. Syst. Evol. Microbiol.">
        <title>The Global Catalogue of Microorganisms (GCM) 10K type strain sequencing project: providing services to taxonomists for standard genome sequencing and annotation.</title>
        <authorList>
            <consortium name="The Broad Institute Genomics Platform"/>
            <consortium name="The Broad Institute Genome Sequencing Center for Infectious Disease"/>
            <person name="Wu L."/>
            <person name="Ma J."/>
        </authorList>
    </citation>
    <scope>NUCLEOTIDE SEQUENCE [LARGE SCALE GENOMIC DNA]</scope>
    <source>
        <strain evidence="14">CCUG 55608</strain>
    </source>
</reference>